<name>A0AC61QU06_9BACT</name>
<dbReference type="Proteomes" id="UP000308886">
    <property type="component" value="Unassembled WGS sequence"/>
</dbReference>
<gene>
    <name evidence="1" type="ORF">E5358_00330</name>
</gene>
<accession>A0AC61QU06</accession>
<reference evidence="1" key="1">
    <citation type="submission" date="2019-04" db="EMBL/GenBank/DDBJ databases">
        <title>Microbes associate with the intestines of laboratory mice.</title>
        <authorList>
            <person name="Navarre W."/>
            <person name="Wong E."/>
            <person name="Huang K."/>
            <person name="Tropini C."/>
            <person name="Ng K."/>
            <person name="Yu B."/>
        </authorList>
    </citation>
    <scope>NUCLEOTIDE SEQUENCE</scope>
    <source>
        <strain evidence="1">NM73_A23</strain>
    </source>
</reference>
<evidence type="ECO:0000313" key="2">
    <source>
        <dbReference type="Proteomes" id="UP000308886"/>
    </source>
</evidence>
<evidence type="ECO:0000313" key="1">
    <source>
        <dbReference type="EMBL" id="TGX84120.1"/>
    </source>
</evidence>
<comment type="caution">
    <text evidence="1">The sequence shown here is derived from an EMBL/GenBank/DDBJ whole genome shotgun (WGS) entry which is preliminary data.</text>
</comment>
<sequence>MKKLFVSDFDSTLTTTDSMMSIIIFQRGRLGLALAMLRIMPWILLMVARLYPNQRAKERLLHNCFGKMSEEEFNAFCQQFADTHRHILRTDLHHRLIKEQRNGNEVVLVTASPENWVSRLVPEFKVLGTKMEFGEKGFTGRFLSKNCYGKEKVCRLLCEYPDIEKQRKEFFITAFGDSRGDKELLEFADEGHLIR</sequence>
<keyword evidence="2" id="KW-1185">Reference proteome</keyword>
<organism evidence="1 2">
    <name type="scientific">Palleniella muris</name>
    <dbReference type="NCBI Taxonomy" id="3038145"/>
    <lineage>
        <taxon>Bacteria</taxon>
        <taxon>Pseudomonadati</taxon>
        <taxon>Bacteroidota</taxon>
        <taxon>Bacteroidia</taxon>
        <taxon>Bacteroidales</taxon>
        <taxon>Prevotellaceae</taxon>
        <taxon>Palleniella</taxon>
    </lineage>
</organism>
<proteinExistence type="predicted"/>
<protein>
    <submittedName>
        <fullName evidence="1">Haloacid dehalogenase-like hydrolase</fullName>
    </submittedName>
</protein>
<dbReference type="EMBL" id="SRZC01000001">
    <property type="protein sequence ID" value="TGX84120.1"/>
    <property type="molecule type" value="Genomic_DNA"/>
</dbReference>